<name>A0AAV7L3R6_PLEWA</name>
<dbReference type="AlphaFoldDB" id="A0AAV7L3R6"/>
<sequence length="195" mass="21234">MGPAGEPRPPRCTSAPLKVAAHSTLPKPRSRVRVKRCWHSEMADAALRESRNSHNNKNITTSINISPMGFDRGSEATRIVPMVATSRHLNRGQAASSSNNKRRTVAEIHRSAQLQPVESYNQQIFGYSQSCSIPVRGTKEVPQALLTAKEHGGWTLQETSVEAQGREDESRGASGEDVGEENSPKKGLGEVGRPD</sequence>
<feature type="compositionally biased region" description="Basic and acidic residues" evidence="1">
    <location>
        <begin position="182"/>
        <end position="195"/>
    </location>
</feature>
<proteinExistence type="predicted"/>
<protein>
    <submittedName>
        <fullName evidence="2">Uncharacterized protein</fullName>
    </submittedName>
</protein>
<keyword evidence="3" id="KW-1185">Reference proteome</keyword>
<comment type="caution">
    <text evidence="2">The sequence shown here is derived from an EMBL/GenBank/DDBJ whole genome shotgun (WGS) entry which is preliminary data.</text>
</comment>
<evidence type="ECO:0000256" key="1">
    <source>
        <dbReference type="SAM" id="MobiDB-lite"/>
    </source>
</evidence>
<organism evidence="2 3">
    <name type="scientific">Pleurodeles waltl</name>
    <name type="common">Iberian ribbed newt</name>
    <dbReference type="NCBI Taxonomy" id="8319"/>
    <lineage>
        <taxon>Eukaryota</taxon>
        <taxon>Metazoa</taxon>
        <taxon>Chordata</taxon>
        <taxon>Craniata</taxon>
        <taxon>Vertebrata</taxon>
        <taxon>Euteleostomi</taxon>
        <taxon>Amphibia</taxon>
        <taxon>Batrachia</taxon>
        <taxon>Caudata</taxon>
        <taxon>Salamandroidea</taxon>
        <taxon>Salamandridae</taxon>
        <taxon>Pleurodelinae</taxon>
        <taxon>Pleurodeles</taxon>
    </lineage>
</organism>
<accession>A0AAV7L3R6</accession>
<feature type="region of interest" description="Disordered" evidence="1">
    <location>
        <begin position="1"/>
        <end position="33"/>
    </location>
</feature>
<dbReference type="EMBL" id="JANPWB010000016">
    <property type="protein sequence ID" value="KAJ1085554.1"/>
    <property type="molecule type" value="Genomic_DNA"/>
</dbReference>
<evidence type="ECO:0000313" key="3">
    <source>
        <dbReference type="Proteomes" id="UP001066276"/>
    </source>
</evidence>
<evidence type="ECO:0000313" key="2">
    <source>
        <dbReference type="EMBL" id="KAJ1085554.1"/>
    </source>
</evidence>
<gene>
    <name evidence="2" type="ORF">NDU88_005684</name>
</gene>
<dbReference type="Proteomes" id="UP001066276">
    <property type="component" value="Chromosome 12"/>
</dbReference>
<feature type="region of interest" description="Disordered" evidence="1">
    <location>
        <begin position="149"/>
        <end position="195"/>
    </location>
</feature>
<reference evidence="2" key="1">
    <citation type="journal article" date="2022" name="bioRxiv">
        <title>Sequencing and chromosome-scale assembly of the giantPleurodeles waltlgenome.</title>
        <authorList>
            <person name="Brown T."/>
            <person name="Elewa A."/>
            <person name="Iarovenko S."/>
            <person name="Subramanian E."/>
            <person name="Araus A.J."/>
            <person name="Petzold A."/>
            <person name="Susuki M."/>
            <person name="Suzuki K.-i.T."/>
            <person name="Hayashi T."/>
            <person name="Toyoda A."/>
            <person name="Oliveira C."/>
            <person name="Osipova E."/>
            <person name="Leigh N.D."/>
            <person name="Simon A."/>
            <person name="Yun M.H."/>
        </authorList>
    </citation>
    <scope>NUCLEOTIDE SEQUENCE</scope>
    <source>
        <strain evidence="2">20211129_DDA</strain>
        <tissue evidence="2">Liver</tissue>
    </source>
</reference>